<name>A0A4D5RDS5_IXOSC</name>
<keyword evidence="1" id="KW-0732">Signal</keyword>
<reference evidence="2" key="1">
    <citation type="submission" date="2019-04" db="EMBL/GenBank/DDBJ databases">
        <title>An insight into the mialome of Ixodes scapularis.</title>
        <authorList>
            <person name="Ribeiro J.M."/>
            <person name="Mather T.N."/>
            <person name="Karim S."/>
        </authorList>
    </citation>
    <scope>NUCLEOTIDE SEQUENCE</scope>
</reference>
<accession>A0A4D5RDS5</accession>
<feature type="chain" id="PRO_5020024865" description="Secreted protein" evidence="1">
    <location>
        <begin position="19"/>
        <end position="169"/>
    </location>
</feature>
<evidence type="ECO:0000256" key="1">
    <source>
        <dbReference type="SAM" id="SignalP"/>
    </source>
</evidence>
<organism evidence="2">
    <name type="scientific">Ixodes scapularis</name>
    <name type="common">Black-legged tick</name>
    <name type="synonym">Deer tick</name>
    <dbReference type="NCBI Taxonomy" id="6945"/>
    <lineage>
        <taxon>Eukaryota</taxon>
        <taxon>Metazoa</taxon>
        <taxon>Ecdysozoa</taxon>
        <taxon>Arthropoda</taxon>
        <taxon>Chelicerata</taxon>
        <taxon>Arachnida</taxon>
        <taxon>Acari</taxon>
        <taxon>Parasitiformes</taxon>
        <taxon>Ixodida</taxon>
        <taxon>Ixodoidea</taxon>
        <taxon>Ixodidae</taxon>
        <taxon>Ixodinae</taxon>
        <taxon>Ixodes</taxon>
    </lineage>
</organism>
<feature type="signal peptide" evidence="1">
    <location>
        <begin position="1"/>
        <end position="18"/>
    </location>
</feature>
<dbReference type="AlphaFoldDB" id="A0A4D5RDS5"/>
<protein>
    <recommendedName>
        <fullName evidence="3">Secreted protein</fullName>
    </recommendedName>
</protein>
<evidence type="ECO:0008006" key="3">
    <source>
        <dbReference type="Google" id="ProtNLM"/>
    </source>
</evidence>
<sequence length="169" mass="19984">MYFIQMFNLMGLLSPLAALIYPGNPLYLMGSPHPLPMHATLVGEFIVRYQPTMFLRVHQLRLHGIRSRQCSMLHIRYCLKDIFSYRWCAERTFSVFPTQCQGTIIGSYCYQMLFTPIASFILIKCRLIFLYAHVRMYYTYKVCEDCFRELFLIYLTAIQSLYTFETLCA</sequence>
<dbReference type="EMBL" id="GHJT01001362">
    <property type="protein sequence ID" value="MOY35333.1"/>
    <property type="molecule type" value="Transcribed_RNA"/>
</dbReference>
<evidence type="ECO:0000313" key="2">
    <source>
        <dbReference type="EMBL" id="MOY35333.1"/>
    </source>
</evidence>
<proteinExistence type="predicted"/>